<dbReference type="AlphaFoldDB" id="A0A095SP54"/>
<organism evidence="2 3">
    <name type="scientific">Alcanivorax nanhaiticus</name>
    <dbReference type="NCBI Taxonomy" id="1177154"/>
    <lineage>
        <taxon>Bacteria</taxon>
        <taxon>Pseudomonadati</taxon>
        <taxon>Pseudomonadota</taxon>
        <taxon>Gammaproteobacteria</taxon>
        <taxon>Oceanospirillales</taxon>
        <taxon>Alcanivoracaceae</taxon>
        <taxon>Alcanivorax</taxon>
    </lineage>
</organism>
<dbReference type="eggNOG" id="COG1512">
    <property type="taxonomic scope" value="Bacteria"/>
</dbReference>
<dbReference type="PATRIC" id="fig|1177154.3.peg.576"/>
<comment type="caution">
    <text evidence="2">The sequence shown here is derived from an EMBL/GenBank/DDBJ whole genome shotgun (WGS) entry which is preliminary data.</text>
</comment>
<dbReference type="STRING" id="1177154.Y5S_00566"/>
<evidence type="ECO:0000259" key="1">
    <source>
        <dbReference type="Pfam" id="PF04536"/>
    </source>
</evidence>
<dbReference type="Pfam" id="PF04536">
    <property type="entry name" value="TPM_phosphatase"/>
    <property type="match status" value="1"/>
</dbReference>
<dbReference type="EMBL" id="ARXV01000002">
    <property type="protein sequence ID" value="KGD66094.1"/>
    <property type="molecule type" value="Genomic_DNA"/>
</dbReference>
<dbReference type="Gene3D" id="3.10.310.50">
    <property type="match status" value="1"/>
</dbReference>
<dbReference type="Proteomes" id="UP000029444">
    <property type="component" value="Unassembled WGS sequence"/>
</dbReference>
<evidence type="ECO:0000313" key="2">
    <source>
        <dbReference type="EMBL" id="KGD66094.1"/>
    </source>
</evidence>
<feature type="domain" description="TPM" evidence="1">
    <location>
        <begin position="33"/>
        <end position="156"/>
    </location>
</feature>
<dbReference type="PANTHER" id="PTHR30373">
    <property type="entry name" value="UPF0603 PROTEIN YGCG"/>
    <property type="match status" value="1"/>
</dbReference>
<accession>A0A095SP54</accession>
<gene>
    <name evidence="2" type="ORF">Y5S_00566</name>
</gene>
<name>A0A095SP54_9GAMM</name>
<reference evidence="2 3" key="1">
    <citation type="submission" date="2012-09" db="EMBL/GenBank/DDBJ databases">
        <title>Genome Sequence of alkane-degrading Bacterium Alcanivorax sp. 19-m-6.</title>
        <authorList>
            <person name="Lai Q."/>
            <person name="Shao Z."/>
        </authorList>
    </citation>
    <scope>NUCLEOTIDE SEQUENCE [LARGE SCALE GENOMIC DNA]</scope>
    <source>
        <strain evidence="2 3">19-m-6</strain>
    </source>
</reference>
<keyword evidence="3" id="KW-1185">Reference proteome</keyword>
<dbReference type="RefSeq" id="WP_035230280.1">
    <property type="nucleotide sequence ID" value="NZ_ARXV01000002.1"/>
</dbReference>
<sequence length="229" mass="24479">MTRSSRISIGLLLLWVSLPLIAEISFPPLTGRVVDQAGLLDVETTTRLEQQLQAHEAATSNQLVVVTLKDLQGLAIEDYGYQLGRAWGIGQKGKDNGALLIVVPGLRKIRIEVGYGLEGELTDALSANIIQAVILPQFRDGNFAQGITEGVDAIIQAMGGQYRFRSPQNQSNELPPWWVIFFLPLIFLRRFGMGGFYGHHGGHYGGSRRGGGFGGGGGGFGGGGASGGW</sequence>
<proteinExistence type="predicted"/>
<evidence type="ECO:0000313" key="3">
    <source>
        <dbReference type="Proteomes" id="UP000029444"/>
    </source>
</evidence>
<dbReference type="InterPro" id="IPR007621">
    <property type="entry name" value="TPM_dom"/>
</dbReference>
<dbReference type="OrthoDB" id="9810918at2"/>
<protein>
    <recommendedName>
        <fullName evidence="1">TPM domain-containing protein</fullName>
    </recommendedName>
</protein>
<dbReference type="PANTHER" id="PTHR30373:SF2">
    <property type="entry name" value="UPF0603 PROTEIN YGCG"/>
    <property type="match status" value="1"/>
</dbReference>